<dbReference type="RefSeq" id="WP_075978411.1">
    <property type="nucleotide sequence ID" value="NZ_MKQR01000028.1"/>
</dbReference>
<dbReference type="InterPro" id="IPR009830">
    <property type="entry name" value="LppX/LprAFG"/>
</dbReference>
<sequence>MAMRLRLLVGVCALAVVAGGCTSEGDAPAGGAGLPDGKALLSGAAQETRKIETAHFSIQVNGSISGIPVQNAEGDINREQGAQGSVKLTAFGQLIEGKFVLTKDDLYLQGPTGGYQKLSAGLVTSIYDPTAILDPEGGVAKVLDSVQDPRTTGQDDDGYKVHGRVAKDAITDVVPGVNQDVELDVWVDPSSKRPTKAQVQVPQGDQTATVDLRISDVGKPVTISAPN</sequence>
<evidence type="ECO:0000256" key="3">
    <source>
        <dbReference type="ARBA" id="ARBA00022475"/>
    </source>
</evidence>
<keyword evidence="4" id="KW-0732">Signal</keyword>
<evidence type="ECO:0000313" key="6">
    <source>
        <dbReference type="Proteomes" id="UP000186040"/>
    </source>
</evidence>
<feature type="chain" id="PRO_5038368420" description="LppX_LprAFG lipoprotein" evidence="4">
    <location>
        <begin position="19"/>
        <end position="227"/>
    </location>
</feature>
<dbReference type="SUPFAM" id="SSF89392">
    <property type="entry name" value="Prokaryotic lipoproteins and lipoprotein localization factors"/>
    <property type="match status" value="1"/>
</dbReference>
<comment type="similarity">
    <text evidence="2">Belongs to the LppX/LprAFG lipoprotein family.</text>
</comment>
<feature type="signal peptide" evidence="4">
    <location>
        <begin position="1"/>
        <end position="18"/>
    </location>
</feature>
<dbReference type="Gene3D" id="2.50.20.20">
    <property type="match status" value="1"/>
</dbReference>
<gene>
    <name evidence="5" type="ORF">BJP25_04410</name>
</gene>
<evidence type="ECO:0000256" key="1">
    <source>
        <dbReference type="ARBA" id="ARBA00004196"/>
    </source>
</evidence>
<dbReference type="CDD" id="cd16334">
    <property type="entry name" value="LppX-like"/>
    <property type="match status" value="1"/>
</dbReference>
<dbReference type="EMBL" id="MKQR01000028">
    <property type="protein sequence ID" value="OLR90205.1"/>
    <property type="molecule type" value="Genomic_DNA"/>
</dbReference>
<accession>A0A1Q9LDX2</accession>
<dbReference type="InterPro" id="IPR029046">
    <property type="entry name" value="LolA/LolB/LppX"/>
</dbReference>
<comment type="subcellular location">
    <subcellularLocation>
        <location evidence="1">Cell envelope</location>
    </subcellularLocation>
</comment>
<dbReference type="AlphaFoldDB" id="A0A1Q9LDX2"/>
<dbReference type="PROSITE" id="PS51257">
    <property type="entry name" value="PROKAR_LIPOPROTEIN"/>
    <property type="match status" value="1"/>
</dbReference>
<organism evidence="5 6">
    <name type="scientific">Actinokineospora bangkokensis</name>
    <dbReference type="NCBI Taxonomy" id="1193682"/>
    <lineage>
        <taxon>Bacteria</taxon>
        <taxon>Bacillati</taxon>
        <taxon>Actinomycetota</taxon>
        <taxon>Actinomycetes</taxon>
        <taxon>Pseudonocardiales</taxon>
        <taxon>Pseudonocardiaceae</taxon>
        <taxon>Actinokineospora</taxon>
    </lineage>
</organism>
<dbReference type="Pfam" id="PF07161">
    <property type="entry name" value="LppX_LprAFG"/>
    <property type="match status" value="1"/>
</dbReference>
<dbReference type="OrthoDB" id="4763237at2"/>
<protein>
    <recommendedName>
        <fullName evidence="7">LppX_LprAFG lipoprotein</fullName>
    </recommendedName>
</protein>
<dbReference type="GO" id="GO:0030313">
    <property type="term" value="C:cell envelope"/>
    <property type="evidence" value="ECO:0007669"/>
    <property type="project" value="UniProtKB-SubCell"/>
</dbReference>
<evidence type="ECO:0008006" key="7">
    <source>
        <dbReference type="Google" id="ProtNLM"/>
    </source>
</evidence>
<proteinExistence type="inferred from homology"/>
<keyword evidence="6" id="KW-1185">Reference proteome</keyword>
<keyword evidence="3" id="KW-0472">Membrane</keyword>
<reference evidence="5 6" key="1">
    <citation type="submission" date="2016-10" db="EMBL/GenBank/DDBJ databases">
        <title>The Draft Genome Sequence of Actinokineospora bangkokensis 44EHWT reveals the biosynthetic pathway of antifungal compounds Thailandins with unusual extender unit butylmalonyl-CoA.</title>
        <authorList>
            <person name="Greule A."/>
            <person name="Intra B."/>
            <person name="Flemming S."/>
            <person name="Rommel M.G."/>
            <person name="Panbangred W."/>
            <person name="Bechthold A."/>
        </authorList>
    </citation>
    <scope>NUCLEOTIDE SEQUENCE [LARGE SCALE GENOMIC DNA]</scope>
    <source>
        <strain evidence="5 6">44EHW</strain>
    </source>
</reference>
<dbReference type="Proteomes" id="UP000186040">
    <property type="component" value="Unassembled WGS sequence"/>
</dbReference>
<evidence type="ECO:0000313" key="5">
    <source>
        <dbReference type="EMBL" id="OLR90205.1"/>
    </source>
</evidence>
<keyword evidence="3" id="KW-1003">Cell membrane</keyword>
<dbReference type="STRING" id="1193682.BJP25_04410"/>
<evidence type="ECO:0000256" key="4">
    <source>
        <dbReference type="SAM" id="SignalP"/>
    </source>
</evidence>
<name>A0A1Q9LDX2_9PSEU</name>
<comment type="caution">
    <text evidence="5">The sequence shown here is derived from an EMBL/GenBank/DDBJ whole genome shotgun (WGS) entry which is preliminary data.</text>
</comment>
<evidence type="ECO:0000256" key="2">
    <source>
        <dbReference type="ARBA" id="ARBA00009194"/>
    </source>
</evidence>